<protein>
    <submittedName>
        <fullName evidence="1">Uncharacterized protein</fullName>
    </submittedName>
</protein>
<dbReference type="RefSeq" id="WP_108369976.1">
    <property type="nucleotide sequence ID" value="NZ_CP028811.1"/>
</dbReference>
<evidence type="ECO:0000313" key="1">
    <source>
        <dbReference type="EMBL" id="AWA29392.1"/>
    </source>
</evidence>
<organism evidence="1 2">
    <name type="scientific">Flavobacterium magnum</name>
    <dbReference type="NCBI Taxonomy" id="2162713"/>
    <lineage>
        <taxon>Bacteria</taxon>
        <taxon>Pseudomonadati</taxon>
        <taxon>Bacteroidota</taxon>
        <taxon>Flavobacteriia</taxon>
        <taxon>Flavobacteriales</taxon>
        <taxon>Flavobacteriaceae</taxon>
        <taxon>Flavobacterium</taxon>
    </lineage>
</organism>
<sequence>MRTQPDHRSPYMTITDGMLHIGLQQKSLFLPLASISKMDIRKRKPSHFPTFMGIMMYAEDRTYKLRINTTDGQRIRIRLRPQDCWHFTAAVRYVRDSNRPAQAS</sequence>
<dbReference type="OrthoDB" id="9846667at2"/>
<evidence type="ECO:0000313" key="2">
    <source>
        <dbReference type="Proteomes" id="UP000244193"/>
    </source>
</evidence>
<name>A0A2S0RF98_9FLAO</name>
<accession>A0A2S0RF98</accession>
<keyword evidence="2" id="KW-1185">Reference proteome</keyword>
<dbReference type="Proteomes" id="UP000244193">
    <property type="component" value="Chromosome"/>
</dbReference>
<dbReference type="AlphaFoldDB" id="A0A2S0RF98"/>
<dbReference type="KEGG" id="fmg:HYN48_04440"/>
<gene>
    <name evidence="1" type="ORF">HYN48_04440</name>
</gene>
<dbReference type="EMBL" id="CP028811">
    <property type="protein sequence ID" value="AWA29392.1"/>
    <property type="molecule type" value="Genomic_DNA"/>
</dbReference>
<proteinExistence type="predicted"/>
<reference evidence="1 2" key="1">
    <citation type="submission" date="2018-04" db="EMBL/GenBank/DDBJ databases">
        <title>Genome sequencing of Flavobacterium sp. HYN0048.</title>
        <authorList>
            <person name="Yi H."/>
            <person name="Baek C."/>
        </authorList>
    </citation>
    <scope>NUCLEOTIDE SEQUENCE [LARGE SCALE GENOMIC DNA]</scope>
    <source>
        <strain evidence="1 2">HYN0048</strain>
    </source>
</reference>